<protein>
    <submittedName>
        <fullName evidence="1">Uncharacterized protein</fullName>
    </submittedName>
</protein>
<dbReference type="AlphaFoldDB" id="A0A9J5ZT38"/>
<dbReference type="EMBL" id="JACXVP010000003">
    <property type="protein sequence ID" value="KAG5615194.1"/>
    <property type="molecule type" value="Genomic_DNA"/>
</dbReference>
<reference evidence="1 2" key="1">
    <citation type="submission" date="2020-09" db="EMBL/GenBank/DDBJ databases">
        <title>De no assembly of potato wild relative species, Solanum commersonii.</title>
        <authorList>
            <person name="Cho K."/>
        </authorList>
    </citation>
    <scope>NUCLEOTIDE SEQUENCE [LARGE SCALE GENOMIC DNA]</scope>
    <source>
        <strain evidence="1">LZ3.2</strain>
        <tissue evidence="1">Leaf</tissue>
    </source>
</reference>
<gene>
    <name evidence="1" type="ORF">H5410_015018</name>
</gene>
<dbReference type="Proteomes" id="UP000824120">
    <property type="component" value="Chromosome 3"/>
</dbReference>
<evidence type="ECO:0000313" key="1">
    <source>
        <dbReference type="EMBL" id="KAG5615194.1"/>
    </source>
</evidence>
<name>A0A9J5ZT38_SOLCO</name>
<accession>A0A9J5ZT38</accession>
<proteinExistence type="predicted"/>
<sequence>MVYIFSQLRNIGLQGCHLLSSTMSSLRYLYSRCKGINQSLERCQYNINGFLDHPRNNKCPILYSIAWVIGGLEAEAAADRGGKRVAEVLEALEGVELEVPEGLVAGVGMVASAGSISI</sequence>
<evidence type="ECO:0000313" key="2">
    <source>
        <dbReference type="Proteomes" id="UP000824120"/>
    </source>
</evidence>
<keyword evidence="2" id="KW-1185">Reference proteome</keyword>
<organism evidence="1 2">
    <name type="scientific">Solanum commersonii</name>
    <name type="common">Commerson's wild potato</name>
    <name type="synonym">Commerson's nightshade</name>
    <dbReference type="NCBI Taxonomy" id="4109"/>
    <lineage>
        <taxon>Eukaryota</taxon>
        <taxon>Viridiplantae</taxon>
        <taxon>Streptophyta</taxon>
        <taxon>Embryophyta</taxon>
        <taxon>Tracheophyta</taxon>
        <taxon>Spermatophyta</taxon>
        <taxon>Magnoliopsida</taxon>
        <taxon>eudicotyledons</taxon>
        <taxon>Gunneridae</taxon>
        <taxon>Pentapetalae</taxon>
        <taxon>asterids</taxon>
        <taxon>lamiids</taxon>
        <taxon>Solanales</taxon>
        <taxon>Solanaceae</taxon>
        <taxon>Solanoideae</taxon>
        <taxon>Solaneae</taxon>
        <taxon>Solanum</taxon>
    </lineage>
</organism>
<comment type="caution">
    <text evidence="1">The sequence shown here is derived from an EMBL/GenBank/DDBJ whole genome shotgun (WGS) entry which is preliminary data.</text>
</comment>